<protein>
    <submittedName>
        <fullName evidence="1">DUF2653 family protein</fullName>
    </submittedName>
</protein>
<sequence length="98" mass="11354">MEKIKFSEQEVINAICLHVAYKKELQPTDVSVELMWDEDHGFSAEVEALSRQQIFIEANMIEAIRFWLESQMQRNPYAAAIELVLDDEEGIVAFATYQ</sequence>
<evidence type="ECO:0000313" key="1">
    <source>
        <dbReference type="EMBL" id="RNB81179.1"/>
    </source>
</evidence>
<dbReference type="EMBL" id="RHHQ01000023">
    <property type="protein sequence ID" value="RNB81179.1"/>
    <property type="molecule type" value="Genomic_DNA"/>
</dbReference>
<dbReference type="Pfam" id="PF10850">
    <property type="entry name" value="DUF2653"/>
    <property type="match status" value="1"/>
</dbReference>
<dbReference type="InterPro" id="IPR020516">
    <property type="entry name" value="Uncharacterised_YxcD"/>
</dbReference>
<accession>A0A3M8D0E0</accession>
<name>A0A3M8D0E0_9BACL</name>
<dbReference type="OrthoDB" id="2360753at2"/>
<dbReference type="AlphaFoldDB" id="A0A3M8D0E0"/>
<comment type="caution">
    <text evidence="1">The sequence shown here is derived from an EMBL/GenBank/DDBJ whole genome shotgun (WGS) entry which is preliminary data.</text>
</comment>
<dbReference type="Proteomes" id="UP000271031">
    <property type="component" value="Unassembled WGS sequence"/>
</dbReference>
<organism evidence="1 2">
    <name type="scientific">Brevibacillus fluminis</name>
    <dbReference type="NCBI Taxonomy" id="511487"/>
    <lineage>
        <taxon>Bacteria</taxon>
        <taxon>Bacillati</taxon>
        <taxon>Bacillota</taxon>
        <taxon>Bacilli</taxon>
        <taxon>Bacillales</taxon>
        <taxon>Paenibacillaceae</taxon>
        <taxon>Brevibacillus</taxon>
    </lineage>
</organism>
<keyword evidence="2" id="KW-1185">Reference proteome</keyword>
<gene>
    <name evidence="1" type="ORF">EDM56_26000</name>
</gene>
<reference evidence="1 2" key="1">
    <citation type="submission" date="2018-10" db="EMBL/GenBank/DDBJ databases">
        <title>Phylogenomics of Brevibacillus.</title>
        <authorList>
            <person name="Dunlap C."/>
        </authorList>
    </citation>
    <scope>NUCLEOTIDE SEQUENCE [LARGE SCALE GENOMIC DNA]</scope>
    <source>
        <strain evidence="1 2">JCM 15716</strain>
    </source>
</reference>
<dbReference type="RefSeq" id="WP_122920861.1">
    <property type="nucleotide sequence ID" value="NZ_RHHQ01000023.1"/>
</dbReference>
<proteinExistence type="predicted"/>
<evidence type="ECO:0000313" key="2">
    <source>
        <dbReference type="Proteomes" id="UP000271031"/>
    </source>
</evidence>